<comment type="caution">
    <text evidence="2">The sequence shown here is derived from an EMBL/GenBank/DDBJ whole genome shotgun (WGS) entry which is preliminary data.</text>
</comment>
<dbReference type="InterPro" id="IPR021858">
    <property type="entry name" value="Fun_TF"/>
</dbReference>
<name>A0AA40E0D7_9PEZI</name>
<dbReference type="Pfam" id="PF11951">
    <property type="entry name" value="Fungal_trans_2"/>
    <property type="match status" value="1"/>
</dbReference>
<proteinExistence type="predicted"/>
<dbReference type="Proteomes" id="UP001172102">
    <property type="component" value="Unassembled WGS sequence"/>
</dbReference>
<evidence type="ECO:0000256" key="1">
    <source>
        <dbReference type="ARBA" id="ARBA00023242"/>
    </source>
</evidence>
<accession>A0AA40E0D7</accession>
<evidence type="ECO:0000313" key="2">
    <source>
        <dbReference type="EMBL" id="KAK0720292.1"/>
    </source>
</evidence>
<dbReference type="AlphaFoldDB" id="A0AA40E0D7"/>
<dbReference type="EMBL" id="JAUKUA010000003">
    <property type="protein sequence ID" value="KAK0720292.1"/>
    <property type="molecule type" value="Genomic_DNA"/>
</dbReference>
<protein>
    <submittedName>
        <fullName evidence="2">Uncharacterized protein</fullName>
    </submittedName>
</protein>
<keyword evidence="3" id="KW-1185">Reference proteome</keyword>
<keyword evidence="1" id="KW-0539">Nucleus</keyword>
<evidence type="ECO:0000313" key="3">
    <source>
        <dbReference type="Proteomes" id="UP001172102"/>
    </source>
</evidence>
<gene>
    <name evidence="2" type="ORF">B0H67DRAFT_643566</name>
</gene>
<organism evidence="2 3">
    <name type="scientific">Lasiosphaeris hirsuta</name>
    <dbReference type="NCBI Taxonomy" id="260670"/>
    <lineage>
        <taxon>Eukaryota</taxon>
        <taxon>Fungi</taxon>
        <taxon>Dikarya</taxon>
        <taxon>Ascomycota</taxon>
        <taxon>Pezizomycotina</taxon>
        <taxon>Sordariomycetes</taxon>
        <taxon>Sordariomycetidae</taxon>
        <taxon>Sordariales</taxon>
        <taxon>Lasiosphaeriaceae</taxon>
        <taxon>Lasiosphaeris</taxon>
    </lineage>
</organism>
<reference evidence="2" key="1">
    <citation type="submission" date="2023-06" db="EMBL/GenBank/DDBJ databases">
        <title>Genome-scale phylogeny and comparative genomics of the fungal order Sordariales.</title>
        <authorList>
            <consortium name="Lawrence Berkeley National Laboratory"/>
            <person name="Hensen N."/>
            <person name="Bonometti L."/>
            <person name="Westerberg I."/>
            <person name="Brannstrom I.O."/>
            <person name="Guillou S."/>
            <person name="Cros-Aarteil S."/>
            <person name="Calhoun S."/>
            <person name="Haridas S."/>
            <person name="Kuo A."/>
            <person name="Mondo S."/>
            <person name="Pangilinan J."/>
            <person name="Riley R."/>
            <person name="Labutti K."/>
            <person name="Andreopoulos B."/>
            <person name="Lipzen A."/>
            <person name="Chen C."/>
            <person name="Yanf M."/>
            <person name="Daum C."/>
            <person name="Ng V."/>
            <person name="Clum A."/>
            <person name="Steindorff A."/>
            <person name="Ohm R."/>
            <person name="Martin F."/>
            <person name="Silar P."/>
            <person name="Natvig D."/>
            <person name="Lalanne C."/>
            <person name="Gautier V."/>
            <person name="Ament-Velasquez S.L."/>
            <person name="Kruys A."/>
            <person name="Hutchinson M.I."/>
            <person name="Powell A.J."/>
            <person name="Barry K."/>
            <person name="Miller A.N."/>
            <person name="Grigoriev I.V."/>
            <person name="Debuchy R."/>
            <person name="Gladieux P."/>
            <person name="Thoren M.H."/>
            <person name="Johannesson H."/>
        </authorList>
    </citation>
    <scope>NUCLEOTIDE SEQUENCE</scope>
    <source>
        <strain evidence="2">SMH4607-1</strain>
    </source>
</reference>
<sequence>MDMELASTGLLTNLPSLVTLTEAEHQALSYYQKEAGFGFGSKTPAWSTHAILMRTASKSAAVLHLLLAATFTEISRRDGATIFGNAEGHRKLGRRLLEETMASPQSDPVEVMASFWFLYLYQRRRPAKERMSYKELSKLMCDYIHNRRLYDMLSLTESEGDETPLVTVNQAWSPDRRALLARLTVWLFWIDAQSCFQGEGGSMARLLAATSRGIHNLYEISRDALQLHWASQYPDDELIDDLKNASALELLHHTWAMVQEINEEVESLPLDPEKSRDIKKRLEVLRRRYPISSVFRLSESASRVRDRLMANSDWAAANYYALCIYHFRCSLAGENHGFFSGSENIDAMVAGLLILTQKSLSTNDEGQLDRLQWPLFWAGIETTDQFKQTWILEKMSSHGLRDALEMIMLEQSDGVRTNMGRVRQICQATGWSPEADIGAWAS</sequence>